<proteinExistence type="inferred from homology"/>
<dbReference type="InterPro" id="IPR007951">
    <property type="entry name" value="KRTAP_PMG"/>
</dbReference>
<keyword evidence="3" id="KW-0677">Repeat</keyword>
<dbReference type="InterPro" id="IPR007659">
    <property type="entry name" value="Keratin_matx"/>
</dbReference>
<evidence type="ECO:0000256" key="3">
    <source>
        <dbReference type="ARBA" id="ARBA00022737"/>
    </source>
</evidence>
<sequence>MSCHNYCSGNYSSGFLRNSCHIPLIPSISLCSTNVSRGDVLCLPSSSQDCTWLTDNCPETCSEPPSCQPAACEPSNAETSCYSSTAYYVPRPCQGTSFLPASSFISSSCLPISYRPLRYMSGSCRPLSPLLNSCQLLGSVPCDYRPLTYLYNSCRPLSLLTYGCQPSGCLAYGPQTLQVVPSSPRPLQLLYGGCRPLIHAFSTCCPPCPALGCQ</sequence>
<dbReference type="PANTHER" id="PTHR23260:SF7">
    <property type="entry name" value="KERATIN-ASSOCIATED PROTEIN 26-1"/>
    <property type="match status" value="1"/>
</dbReference>
<gene>
    <name evidence="8" type="primary">LOC103592461</name>
</gene>
<organism evidence="7 8">
    <name type="scientific">Galeopterus variegatus</name>
    <name type="common">Malayan flying lemur</name>
    <name type="synonym">Cynocephalus variegatus</name>
    <dbReference type="NCBI Taxonomy" id="482537"/>
    <lineage>
        <taxon>Eukaryota</taxon>
        <taxon>Metazoa</taxon>
        <taxon>Chordata</taxon>
        <taxon>Craniata</taxon>
        <taxon>Vertebrata</taxon>
        <taxon>Euteleostomi</taxon>
        <taxon>Mammalia</taxon>
        <taxon>Eutheria</taxon>
        <taxon>Euarchontoglires</taxon>
        <taxon>Dermoptera</taxon>
        <taxon>Cynocephalidae</taxon>
        <taxon>Galeopterus</taxon>
    </lineage>
</organism>
<evidence type="ECO:0000256" key="1">
    <source>
        <dbReference type="ARBA" id="ARBA00003327"/>
    </source>
</evidence>
<keyword evidence="7" id="KW-1185">Reference proteome</keyword>
<evidence type="ECO:0000256" key="2">
    <source>
        <dbReference type="ARBA" id="ARBA00011662"/>
    </source>
</evidence>
<keyword evidence="4 6" id="KW-0416">Keratin</keyword>
<evidence type="ECO:0000313" key="7">
    <source>
        <dbReference type="Proteomes" id="UP000694923"/>
    </source>
</evidence>
<evidence type="ECO:0000256" key="6">
    <source>
        <dbReference type="RuleBase" id="RU369044"/>
    </source>
</evidence>
<comment type="subunit">
    <text evidence="2 6">Interacts with hair keratins.</text>
</comment>
<evidence type="ECO:0000256" key="4">
    <source>
        <dbReference type="ARBA" id="ARBA00022744"/>
    </source>
</evidence>
<accession>A0ABM0QYH6</accession>
<dbReference type="Proteomes" id="UP000694923">
    <property type="component" value="Unplaced"/>
</dbReference>
<reference evidence="8" key="1">
    <citation type="submission" date="2025-08" db="UniProtKB">
        <authorList>
            <consortium name="RefSeq"/>
        </authorList>
    </citation>
    <scope>IDENTIFICATION</scope>
</reference>
<comment type="similarity">
    <text evidence="5 6">Belongs to the PMG family.</text>
</comment>
<dbReference type="GeneID" id="103592461"/>
<evidence type="ECO:0000256" key="5">
    <source>
        <dbReference type="ARBA" id="ARBA00034495"/>
    </source>
</evidence>
<comment type="function">
    <text evidence="1 6">In the hair cortex, hair keratin intermediate filaments are embedded in an interfilamentous matrix, consisting of hair keratin-associated proteins (KRTAP), which are essential for the formation of a rigid and resistant hair shaft through their extensive disulfide bond cross-linking with abundant cysteine residues of hair keratins. The matrix proteins include the high-sulfur and high-glycine-tyrosine keratins.</text>
</comment>
<evidence type="ECO:0000313" key="8">
    <source>
        <dbReference type="RefSeq" id="XP_008573417.1"/>
    </source>
</evidence>
<name>A0ABM0QYH6_GALVR</name>
<dbReference type="Pfam" id="PF05287">
    <property type="entry name" value="PMG"/>
    <property type="match status" value="1"/>
</dbReference>
<dbReference type="PANTHER" id="PTHR23260">
    <property type="entry name" value="KERATIN ASSOCIATED PROTEIN 3-3-RELATED"/>
    <property type="match status" value="1"/>
</dbReference>
<protein>
    <recommendedName>
        <fullName evidence="6">Keratin-associated protein</fullName>
    </recommendedName>
</protein>
<dbReference type="RefSeq" id="XP_008573417.1">
    <property type="nucleotide sequence ID" value="XM_008575195.1"/>
</dbReference>